<name>A0A840PNR3_URETH</name>
<accession>A0A840PNR3</accession>
<gene>
    <name evidence="2" type="ORF">HNR36_002464</name>
</gene>
<dbReference type="EMBL" id="JACHGZ010000036">
    <property type="protein sequence ID" value="MBB5150065.1"/>
    <property type="molecule type" value="Genomic_DNA"/>
</dbReference>
<keyword evidence="1" id="KW-0812">Transmembrane</keyword>
<proteinExistence type="predicted"/>
<feature type="transmembrane region" description="Helical" evidence="1">
    <location>
        <begin position="48"/>
        <end position="73"/>
    </location>
</feature>
<sequence>MMHTIFLFIHILSAIISIGPLVTLIPLTKKMEAADEIEMIGFVQSFRIAITVVKHAGHVLVLSGAILIIVSGWKWTDSWIVLTIAIMLISIVFLASAFKPTLKTFGTSHYKKEEFIEKLRKATWKYIILLLIMLWLMVDKPMLW</sequence>
<comment type="caution">
    <text evidence="2">The sequence shown here is derived from an EMBL/GenBank/DDBJ whole genome shotgun (WGS) entry which is preliminary data.</text>
</comment>
<feature type="transmembrane region" description="Helical" evidence="1">
    <location>
        <begin position="6"/>
        <end position="27"/>
    </location>
</feature>
<keyword evidence="1" id="KW-0472">Membrane</keyword>
<evidence type="ECO:0000256" key="1">
    <source>
        <dbReference type="SAM" id="Phobius"/>
    </source>
</evidence>
<dbReference type="Proteomes" id="UP000557217">
    <property type="component" value="Unassembled WGS sequence"/>
</dbReference>
<reference evidence="2 3" key="1">
    <citation type="submission" date="2020-08" db="EMBL/GenBank/DDBJ databases">
        <title>Genomic Encyclopedia of Type Strains, Phase IV (KMG-IV): sequencing the most valuable type-strain genomes for metagenomic binning, comparative biology and taxonomic classification.</title>
        <authorList>
            <person name="Goeker M."/>
        </authorList>
    </citation>
    <scope>NUCLEOTIDE SEQUENCE [LARGE SCALE GENOMIC DNA]</scope>
    <source>
        <strain evidence="2 3">DSM 10633</strain>
    </source>
</reference>
<keyword evidence="1" id="KW-1133">Transmembrane helix</keyword>
<feature type="transmembrane region" description="Helical" evidence="1">
    <location>
        <begin position="122"/>
        <end position="138"/>
    </location>
</feature>
<feature type="transmembrane region" description="Helical" evidence="1">
    <location>
        <begin position="79"/>
        <end position="102"/>
    </location>
</feature>
<dbReference type="AlphaFoldDB" id="A0A840PNR3"/>
<protein>
    <recommendedName>
        <fullName evidence="4">DUF2269 family protein</fullName>
    </recommendedName>
</protein>
<evidence type="ECO:0000313" key="3">
    <source>
        <dbReference type="Proteomes" id="UP000557217"/>
    </source>
</evidence>
<organism evidence="2 3">
    <name type="scientific">Ureibacillus thermosphaericus</name>
    <dbReference type="NCBI Taxonomy" id="51173"/>
    <lineage>
        <taxon>Bacteria</taxon>
        <taxon>Bacillati</taxon>
        <taxon>Bacillota</taxon>
        <taxon>Bacilli</taxon>
        <taxon>Bacillales</taxon>
        <taxon>Caryophanaceae</taxon>
        <taxon>Ureibacillus</taxon>
    </lineage>
</organism>
<evidence type="ECO:0008006" key="4">
    <source>
        <dbReference type="Google" id="ProtNLM"/>
    </source>
</evidence>
<keyword evidence="3" id="KW-1185">Reference proteome</keyword>
<evidence type="ECO:0000313" key="2">
    <source>
        <dbReference type="EMBL" id="MBB5150065.1"/>
    </source>
</evidence>